<keyword evidence="4" id="KW-0963">Cytoplasm</keyword>
<evidence type="ECO:0000256" key="11">
    <source>
        <dbReference type="ARBA" id="ARBA00033275"/>
    </source>
</evidence>
<dbReference type="InterPro" id="IPR022635">
    <property type="entry name" value="DNA_polIII_beta_C"/>
</dbReference>
<evidence type="ECO:0000259" key="13">
    <source>
        <dbReference type="Pfam" id="PF00712"/>
    </source>
</evidence>
<feature type="domain" description="DNA polymerase III beta sliding clamp N-terminal" evidence="13">
    <location>
        <begin position="1"/>
        <end position="115"/>
    </location>
</feature>
<dbReference type="PANTHER" id="PTHR30478:SF0">
    <property type="entry name" value="BETA SLIDING CLAMP"/>
    <property type="match status" value="1"/>
</dbReference>
<dbReference type="GO" id="GO:0003887">
    <property type="term" value="F:DNA-directed DNA polymerase activity"/>
    <property type="evidence" value="ECO:0007669"/>
    <property type="project" value="UniProtKB-KW"/>
</dbReference>
<dbReference type="InterPro" id="IPR022634">
    <property type="entry name" value="DNA_polIII_beta_N"/>
</dbReference>
<evidence type="ECO:0000256" key="10">
    <source>
        <dbReference type="ARBA" id="ARBA00030988"/>
    </source>
</evidence>
<evidence type="ECO:0000256" key="4">
    <source>
        <dbReference type="ARBA" id="ARBA00022490"/>
    </source>
</evidence>
<name>A0A6G9ZZP8_LYSSH</name>
<dbReference type="GO" id="GO:0009360">
    <property type="term" value="C:DNA polymerase III complex"/>
    <property type="evidence" value="ECO:0007669"/>
    <property type="project" value="InterPro"/>
</dbReference>
<evidence type="ECO:0000256" key="2">
    <source>
        <dbReference type="ARBA" id="ARBA00010752"/>
    </source>
</evidence>
<dbReference type="GO" id="GO:0006271">
    <property type="term" value="P:DNA strand elongation involved in DNA replication"/>
    <property type="evidence" value="ECO:0007669"/>
    <property type="project" value="TreeGrafter"/>
</dbReference>
<protein>
    <recommendedName>
        <fullName evidence="3">Beta sliding clamp</fullName>
    </recommendedName>
    <alternativeName>
        <fullName evidence="12">Beta-clamp processivity factor</fullName>
    </alternativeName>
    <alternativeName>
        <fullName evidence="10">DNA polymerase III beta sliding clamp subunit</fullName>
    </alternativeName>
    <alternativeName>
        <fullName evidence="11">DNA polymerase III subunit beta</fullName>
    </alternativeName>
</protein>
<dbReference type="Pfam" id="PF00712">
    <property type="entry name" value="DNA_pol3_beta"/>
    <property type="match status" value="1"/>
</dbReference>
<evidence type="ECO:0000256" key="6">
    <source>
        <dbReference type="ARBA" id="ARBA00022695"/>
    </source>
</evidence>
<feature type="domain" description="DNA polymerase III beta sliding clamp central" evidence="14">
    <location>
        <begin position="130"/>
        <end position="238"/>
    </location>
</feature>
<keyword evidence="6" id="KW-0548">Nucleotidyltransferase</keyword>
<organism evidence="16">
    <name type="scientific">Lysinibacillus sphaericus</name>
    <name type="common">Bacillus sphaericus</name>
    <dbReference type="NCBI Taxonomy" id="1421"/>
    <lineage>
        <taxon>Bacteria</taxon>
        <taxon>Bacillati</taxon>
        <taxon>Bacillota</taxon>
        <taxon>Bacilli</taxon>
        <taxon>Bacillales</taxon>
        <taxon>Bacillaceae</taxon>
        <taxon>Lysinibacillus</taxon>
    </lineage>
</organism>
<dbReference type="SUPFAM" id="SSF55979">
    <property type="entry name" value="DNA clamp"/>
    <property type="match status" value="3"/>
</dbReference>
<dbReference type="NCBIfam" id="TIGR00663">
    <property type="entry name" value="dnan"/>
    <property type="match status" value="1"/>
</dbReference>
<keyword evidence="5" id="KW-0808">Transferase</keyword>
<keyword evidence="9" id="KW-0238">DNA-binding</keyword>
<dbReference type="SMART" id="SM00480">
    <property type="entry name" value="POL3Bc"/>
    <property type="match status" value="1"/>
</dbReference>
<dbReference type="Gene3D" id="3.10.150.10">
    <property type="entry name" value="DNA Polymerase III, subunit A, domain 2"/>
    <property type="match status" value="1"/>
</dbReference>
<accession>A0A6G9ZZP8</accession>
<dbReference type="AlphaFoldDB" id="A0A6G9ZZP8"/>
<keyword evidence="16" id="KW-0614">Plasmid</keyword>
<proteinExistence type="inferred from homology"/>
<reference evidence="16" key="1">
    <citation type="submission" date="2020-02" db="EMBL/GenBank/DDBJ databases">
        <authorList>
            <person name="Hu X."/>
            <person name="Yuan Z."/>
            <person name="Cheng J."/>
            <person name="Geng P."/>
        </authorList>
    </citation>
    <scope>NUCLEOTIDE SEQUENCE</scope>
    <source>
        <strain evidence="16">SSII-1</strain>
        <plasmid evidence="16">pSSII-1</plasmid>
    </source>
</reference>
<keyword evidence="8" id="KW-0239">DNA-directed DNA polymerase</keyword>
<evidence type="ECO:0000256" key="7">
    <source>
        <dbReference type="ARBA" id="ARBA00022705"/>
    </source>
</evidence>
<evidence type="ECO:0000313" key="16">
    <source>
        <dbReference type="EMBL" id="QIS31191.1"/>
    </source>
</evidence>
<sequence length="365" mass="40419">MQMQLNSKTIVNGINKVGRFKSKEKTKPALQFILLNVNTDNLEFIASDNEVYYKHVEPVAEGITKTGSFLIPFKLEDALRKVSGTVSLTLEGNTLKFEAKGIKASIPVAVYNDFPKEPTGEAGPAIQFTKEQLLEIVNQCGYASATSDTRPVLKGLNMSGQNGEFQVVSTDSYRLVKKVRKQAIELPALTIPTKTLKSVLESLEDEVDFAMAPFGTQLIIKTDAQEIFIRLITSTYPDTSKLAVIGDDYIKVKVNTKEITDALETVMLFAEEKSKGKNVLLESKGDQLRISVKGENGEIEHFINAEGEEFTKTAMNAKYLITAVNAHKKSTTDLLFKKGKSEAPVFIMCDDETLVQLILPIRIKQ</sequence>
<dbReference type="PANTHER" id="PTHR30478">
    <property type="entry name" value="DNA POLYMERASE III SUBUNIT BETA"/>
    <property type="match status" value="1"/>
</dbReference>
<dbReference type="GO" id="GO:0008408">
    <property type="term" value="F:3'-5' exonuclease activity"/>
    <property type="evidence" value="ECO:0007669"/>
    <property type="project" value="InterPro"/>
</dbReference>
<evidence type="ECO:0000256" key="5">
    <source>
        <dbReference type="ARBA" id="ARBA00022679"/>
    </source>
</evidence>
<dbReference type="GO" id="GO:0003677">
    <property type="term" value="F:DNA binding"/>
    <property type="evidence" value="ECO:0007669"/>
    <property type="project" value="UniProtKB-KW"/>
</dbReference>
<dbReference type="InterPro" id="IPR022637">
    <property type="entry name" value="DNA_polIII_beta_cen"/>
</dbReference>
<keyword evidence="7" id="KW-0235">DNA replication</keyword>
<feature type="domain" description="DNA polymerase III beta sliding clamp C-terminal" evidence="15">
    <location>
        <begin position="250"/>
        <end position="362"/>
    </location>
</feature>
<dbReference type="InterPro" id="IPR046938">
    <property type="entry name" value="DNA_clamp_sf"/>
</dbReference>
<evidence type="ECO:0000256" key="3">
    <source>
        <dbReference type="ARBA" id="ARBA00021035"/>
    </source>
</evidence>
<evidence type="ECO:0000256" key="1">
    <source>
        <dbReference type="ARBA" id="ARBA00004496"/>
    </source>
</evidence>
<comment type="subcellular location">
    <subcellularLocation>
        <location evidence="1">Cytoplasm</location>
    </subcellularLocation>
</comment>
<evidence type="ECO:0000256" key="8">
    <source>
        <dbReference type="ARBA" id="ARBA00022932"/>
    </source>
</evidence>
<evidence type="ECO:0000259" key="14">
    <source>
        <dbReference type="Pfam" id="PF02767"/>
    </source>
</evidence>
<dbReference type="RefSeq" id="WP_031417277.1">
    <property type="nucleotide sequence ID" value="NZ_CP064071.1"/>
</dbReference>
<dbReference type="Gene3D" id="3.70.10.10">
    <property type="match status" value="1"/>
</dbReference>
<dbReference type="Pfam" id="PF02768">
    <property type="entry name" value="DNA_pol3_beta_3"/>
    <property type="match status" value="1"/>
</dbReference>
<dbReference type="EMBL" id="MT075580">
    <property type="protein sequence ID" value="QIS31191.1"/>
    <property type="molecule type" value="Genomic_DNA"/>
</dbReference>
<evidence type="ECO:0000256" key="12">
    <source>
        <dbReference type="ARBA" id="ARBA00033276"/>
    </source>
</evidence>
<evidence type="ECO:0000259" key="15">
    <source>
        <dbReference type="Pfam" id="PF02768"/>
    </source>
</evidence>
<geneLocation type="plasmid" evidence="16">
    <name>pSSII-1</name>
</geneLocation>
<dbReference type="InterPro" id="IPR001001">
    <property type="entry name" value="DNA_polIII_beta"/>
</dbReference>
<comment type="similarity">
    <text evidence="2">Belongs to the beta sliding clamp family.</text>
</comment>
<dbReference type="Pfam" id="PF02767">
    <property type="entry name" value="DNA_pol3_beta_2"/>
    <property type="match status" value="1"/>
</dbReference>
<evidence type="ECO:0000256" key="9">
    <source>
        <dbReference type="ARBA" id="ARBA00023125"/>
    </source>
</evidence>
<dbReference type="GO" id="GO:0005737">
    <property type="term" value="C:cytoplasm"/>
    <property type="evidence" value="ECO:0007669"/>
    <property type="project" value="UniProtKB-SubCell"/>
</dbReference>
<dbReference type="CDD" id="cd00140">
    <property type="entry name" value="beta_clamp"/>
    <property type="match status" value="1"/>
</dbReference>